<reference evidence="6" key="1">
    <citation type="submission" date="2020-01" db="EMBL/GenBank/DDBJ databases">
        <title>Muricauda ochracea sp. nov., isolated from a tidal flat of Garorim bay in Korea.</title>
        <authorList>
            <person name="Kim D."/>
            <person name="Yoo Y."/>
            <person name="Kim J.-J."/>
        </authorList>
    </citation>
    <scope>NUCLEOTIDE SEQUENCE</scope>
    <source>
        <strain evidence="6">JGD-17</strain>
    </source>
</reference>
<dbReference type="SUPFAM" id="SSF49464">
    <property type="entry name" value="Carboxypeptidase regulatory domain-like"/>
    <property type="match status" value="1"/>
</dbReference>
<accession>A0A964TBA1</accession>
<proteinExistence type="predicted"/>
<evidence type="ECO:0000256" key="2">
    <source>
        <dbReference type="ARBA" id="ARBA00023136"/>
    </source>
</evidence>
<evidence type="ECO:0000313" key="7">
    <source>
        <dbReference type="Proteomes" id="UP000667650"/>
    </source>
</evidence>
<keyword evidence="2" id="KW-0472">Membrane</keyword>
<dbReference type="Gene3D" id="2.40.170.20">
    <property type="entry name" value="TonB-dependent receptor, beta-barrel domain"/>
    <property type="match status" value="1"/>
</dbReference>
<comment type="subcellular location">
    <subcellularLocation>
        <location evidence="1">Cell outer membrane</location>
    </subcellularLocation>
</comment>
<keyword evidence="4" id="KW-0732">Signal</keyword>
<dbReference type="InterPro" id="IPR036942">
    <property type="entry name" value="Beta-barrel_TonB_sf"/>
</dbReference>
<keyword evidence="6" id="KW-0675">Receptor</keyword>
<dbReference type="InterPro" id="IPR041700">
    <property type="entry name" value="OMP_b-brl_3"/>
</dbReference>
<evidence type="ECO:0000256" key="4">
    <source>
        <dbReference type="SAM" id="SignalP"/>
    </source>
</evidence>
<dbReference type="Proteomes" id="UP000667650">
    <property type="component" value="Unassembled WGS sequence"/>
</dbReference>
<name>A0A964TBA1_9FLAO</name>
<comment type="caution">
    <text evidence="6">The sequence shown here is derived from an EMBL/GenBank/DDBJ whole genome shotgun (WGS) entry which is preliminary data.</text>
</comment>
<evidence type="ECO:0000313" key="6">
    <source>
        <dbReference type="EMBL" id="NAY91707.1"/>
    </source>
</evidence>
<feature type="domain" description="Outer membrane protein beta-barrel" evidence="5">
    <location>
        <begin position="374"/>
        <end position="780"/>
    </location>
</feature>
<gene>
    <name evidence="6" type="ORF">GTQ34_07245</name>
</gene>
<dbReference type="GO" id="GO:0009279">
    <property type="term" value="C:cell outer membrane"/>
    <property type="evidence" value="ECO:0007669"/>
    <property type="project" value="UniProtKB-SubCell"/>
</dbReference>
<feature type="signal peptide" evidence="4">
    <location>
        <begin position="1"/>
        <end position="20"/>
    </location>
</feature>
<sequence length="806" mass="91730">MKRSTYVLLMALLCSSYFVGQTHQIKGKVVDEKNEVIPFANILLLRASDTTFVQGTSADDNGLFLLRGVQTGLYLLQASYVGRGSKPLALDISEDIALGALIIPVQHNELDEVVVTAQRPKLQKLADRLVFSVENTVVSQGTSWDILKNTPGVIVNQDELLIRGENATVYLNDRKIQLSGQEVQDLLQGLSGTNIKSVEVIANPPARYDAEGGPILNIVTSKNIVPGYKGSVNGAYTQAVFPKYNIGTSHYYKTEKLNLFANYNINPKKELQKTDKGINFQEDNGQVFSIWDTEYNRTNRSQSQNVNFILDYDFDDHNSLNFTSNLIFNLDQEQQTRLNNAINNGQNQLDSTFTTLNNTDMDNTNLAFDLSYVHKLKKPGASIAVNGHYTYYNGESFQDLNSNYFAANGDFLRSFGFNSDSQQDIEIFTGQVDYSTPIGNASLETGAKVSSINSDSRVDFFNFAGSSNTVDASLSDRFNYTENVFAAYFSIVKNWEKWSVKLGLRGELTDADGTSLTLNQTNTQDFFEPFPSLYLLYSPSDKHSFSFDYGRNVDRPKYNDLNPFRFFFNENDFEEGNPRLFPSFSHNFNLNYTLNSEYFFDVYYRDNGRNIADLVFQDNDNQTLVELKQNVLESKSYGLDFTISKAISPSWFLYAYTSFFHEEETFLAVQSNNQEFTNEVNGVYGYLANYLTLSKDGTFTGELALTYISQFLFGSYVSDEQLNLTLGLRKSLFNNRMVVSLAAEDILEQYVPTYTSKYLNQDNFYRRRPETQFIRFGFTYNFGNFRLEDNQRAIDKNERDRLNKEE</sequence>
<dbReference type="EMBL" id="JAAABI010000002">
    <property type="protein sequence ID" value="NAY91707.1"/>
    <property type="molecule type" value="Genomic_DNA"/>
</dbReference>
<dbReference type="InterPro" id="IPR008969">
    <property type="entry name" value="CarboxyPept-like_regulatory"/>
</dbReference>
<feature type="chain" id="PRO_5036878426" evidence="4">
    <location>
        <begin position="21"/>
        <end position="806"/>
    </location>
</feature>
<dbReference type="SUPFAM" id="SSF56935">
    <property type="entry name" value="Porins"/>
    <property type="match status" value="1"/>
</dbReference>
<evidence type="ECO:0000256" key="3">
    <source>
        <dbReference type="ARBA" id="ARBA00023237"/>
    </source>
</evidence>
<dbReference type="AlphaFoldDB" id="A0A964TBA1"/>
<dbReference type="Pfam" id="PF14905">
    <property type="entry name" value="OMP_b-brl_3"/>
    <property type="match status" value="1"/>
</dbReference>
<protein>
    <submittedName>
        <fullName evidence="6">TonB-dependent receptor</fullName>
    </submittedName>
</protein>
<evidence type="ECO:0000259" key="5">
    <source>
        <dbReference type="Pfam" id="PF14905"/>
    </source>
</evidence>
<organism evidence="6 7">
    <name type="scientific">Flagellimonas ochracea</name>
    <dbReference type="NCBI Taxonomy" id="2696472"/>
    <lineage>
        <taxon>Bacteria</taxon>
        <taxon>Pseudomonadati</taxon>
        <taxon>Bacteroidota</taxon>
        <taxon>Flavobacteriia</taxon>
        <taxon>Flavobacteriales</taxon>
        <taxon>Flavobacteriaceae</taxon>
        <taxon>Flagellimonas</taxon>
    </lineage>
</organism>
<dbReference type="RefSeq" id="WP_166523115.1">
    <property type="nucleotide sequence ID" value="NZ_JAAABI010000002.1"/>
</dbReference>
<evidence type="ECO:0000256" key="1">
    <source>
        <dbReference type="ARBA" id="ARBA00004442"/>
    </source>
</evidence>
<dbReference type="Pfam" id="PF13620">
    <property type="entry name" value="CarboxypepD_reg"/>
    <property type="match status" value="1"/>
</dbReference>
<keyword evidence="3" id="KW-0998">Cell outer membrane</keyword>
<keyword evidence="7" id="KW-1185">Reference proteome</keyword>